<organism evidence="1">
    <name type="scientific">marine sediment metagenome</name>
    <dbReference type="NCBI Taxonomy" id="412755"/>
    <lineage>
        <taxon>unclassified sequences</taxon>
        <taxon>metagenomes</taxon>
        <taxon>ecological metagenomes</taxon>
    </lineage>
</organism>
<sequence length="44" mass="4967">IFGIPEYNITVGITGAIEGAWYYEQMISDYILQFAKPEGNQIPD</sequence>
<accession>X1EIJ3</accession>
<name>X1EIJ3_9ZZZZ</name>
<feature type="non-terminal residue" evidence="1">
    <location>
        <position position="1"/>
    </location>
</feature>
<evidence type="ECO:0000313" key="1">
    <source>
        <dbReference type="EMBL" id="GAH20185.1"/>
    </source>
</evidence>
<proteinExistence type="predicted"/>
<dbReference type="EMBL" id="BART01042044">
    <property type="protein sequence ID" value="GAH20185.1"/>
    <property type="molecule type" value="Genomic_DNA"/>
</dbReference>
<reference evidence="1" key="1">
    <citation type="journal article" date="2014" name="Front. Microbiol.">
        <title>High frequency of phylogenetically diverse reductive dehalogenase-homologous genes in deep subseafloor sedimentary metagenomes.</title>
        <authorList>
            <person name="Kawai M."/>
            <person name="Futagami T."/>
            <person name="Toyoda A."/>
            <person name="Takaki Y."/>
            <person name="Nishi S."/>
            <person name="Hori S."/>
            <person name="Arai W."/>
            <person name="Tsubouchi T."/>
            <person name="Morono Y."/>
            <person name="Uchiyama I."/>
            <person name="Ito T."/>
            <person name="Fujiyama A."/>
            <person name="Inagaki F."/>
            <person name="Takami H."/>
        </authorList>
    </citation>
    <scope>NUCLEOTIDE SEQUENCE</scope>
    <source>
        <strain evidence="1">Expedition CK06-06</strain>
    </source>
</reference>
<dbReference type="AlphaFoldDB" id="X1EIJ3"/>
<feature type="non-terminal residue" evidence="1">
    <location>
        <position position="44"/>
    </location>
</feature>
<comment type="caution">
    <text evidence="1">The sequence shown here is derived from an EMBL/GenBank/DDBJ whole genome shotgun (WGS) entry which is preliminary data.</text>
</comment>
<protein>
    <submittedName>
        <fullName evidence="1">Uncharacterized protein</fullName>
    </submittedName>
</protein>
<gene>
    <name evidence="1" type="ORF">S01H4_67147</name>
</gene>